<feature type="binding site" evidence="4">
    <location>
        <position position="217"/>
    </location>
    <ligand>
        <name>Mg(2+)</name>
        <dbReference type="ChEBI" id="CHEBI:18420"/>
        <label>2</label>
    </ligand>
</feature>
<dbReference type="EC" id="3.1.3.7" evidence="4"/>
<reference evidence="6 7" key="1">
    <citation type="submission" date="2016-08" db="EMBL/GenBank/DDBJ databases">
        <title>Draft genome of Fabibacter sp. strain SK-8.</title>
        <authorList>
            <person name="Wong S.-K."/>
            <person name="Hamasaki K."/>
            <person name="Yoshizawa S."/>
        </authorList>
    </citation>
    <scope>NUCLEOTIDE SEQUENCE [LARGE SCALE GENOMIC DNA]</scope>
    <source>
        <strain evidence="6 7">SK-8</strain>
    </source>
</reference>
<dbReference type="Gene3D" id="3.40.190.80">
    <property type="match status" value="1"/>
</dbReference>
<feature type="binding site" evidence="5">
    <location>
        <position position="217"/>
    </location>
    <ligand>
        <name>Mg(2+)</name>
        <dbReference type="ChEBI" id="CHEBI:18420"/>
        <label>1</label>
        <note>catalytic</note>
    </ligand>
</feature>
<feature type="binding site" evidence="4">
    <location>
        <position position="89"/>
    </location>
    <ligand>
        <name>Mg(2+)</name>
        <dbReference type="ChEBI" id="CHEBI:18420"/>
        <label>2</label>
    </ligand>
</feature>
<evidence type="ECO:0000256" key="4">
    <source>
        <dbReference type="HAMAP-Rule" id="MF_02095"/>
    </source>
</evidence>
<gene>
    <name evidence="4" type="primary">cysQ</name>
    <name evidence="6" type="ORF">BFP71_03795</name>
</gene>
<dbReference type="PRINTS" id="PR00377">
    <property type="entry name" value="IMPHPHTASES"/>
</dbReference>
<comment type="cofactor">
    <cofactor evidence="4 5">
        <name>Mg(2+)</name>
        <dbReference type="ChEBI" id="CHEBI:18420"/>
    </cofactor>
</comment>
<feature type="binding site" evidence="4">
    <location>
        <position position="69"/>
    </location>
    <ligand>
        <name>Mg(2+)</name>
        <dbReference type="ChEBI" id="CHEBI:18420"/>
        <label>1</label>
    </ligand>
</feature>
<name>A0A1E5T5Y1_9BACT</name>
<proteinExistence type="inferred from homology"/>
<dbReference type="GO" id="GO:0000287">
    <property type="term" value="F:magnesium ion binding"/>
    <property type="evidence" value="ECO:0007669"/>
    <property type="project" value="UniProtKB-UniRule"/>
</dbReference>
<feature type="binding site" evidence="5">
    <location>
        <position position="91"/>
    </location>
    <ligand>
        <name>Mg(2+)</name>
        <dbReference type="ChEBI" id="CHEBI:18420"/>
        <label>1</label>
        <note>catalytic</note>
    </ligand>
</feature>
<dbReference type="RefSeq" id="WP_069834104.1">
    <property type="nucleotide sequence ID" value="NZ_MDGQ01000003.1"/>
</dbReference>
<keyword evidence="7" id="KW-1185">Reference proteome</keyword>
<dbReference type="GO" id="GO:0050427">
    <property type="term" value="P:3'-phosphoadenosine 5'-phosphosulfate metabolic process"/>
    <property type="evidence" value="ECO:0007669"/>
    <property type="project" value="TreeGrafter"/>
</dbReference>
<evidence type="ECO:0000256" key="3">
    <source>
        <dbReference type="ARBA" id="ARBA00022842"/>
    </source>
</evidence>
<dbReference type="InterPro" id="IPR050725">
    <property type="entry name" value="CysQ/Inositol_MonoPase"/>
</dbReference>
<sequence>MTKEKLDELLETAKEASLIAGKKILEIYNSDDFEVELKGDNSPLTKADIAAHDIIVSFLEPTNLPILSEEGRDIPYNERKNWKYIWIVDPLDGTKEFIKRNGEFTVNIALIRNQEPILGVVYAPVLDKLYAAAEGLGGTLKTKKDISRLNPIDQLDLTKPKLRVVASRSHLNEETQAFLDKLNEPEIVSMGSSLKFMVIAEGNADVYPRFAPTMEWDTAAAHAVLNELNGKVFAQDGKSLEYNKKNLLNPYFRAG</sequence>
<accession>A0A1E5T5Y1</accession>
<keyword evidence="3 4" id="KW-0460">Magnesium</keyword>
<organism evidence="6 7">
    <name type="scientific">Roseivirga misakiensis</name>
    <dbReference type="NCBI Taxonomy" id="1563681"/>
    <lineage>
        <taxon>Bacteria</taxon>
        <taxon>Pseudomonadati</taxon>
        <taxon>Bacteroidota</taxon>
        <taxon>Cytophagia</taxon>
        <taxon>Cytophagales</taxon>
        <taxon>Roseivirgaceae</taxon>
        <taxon>Roseivirga</taxon>
    </lineage>
</organism>
<comment type="function">
    <text evidence="4">Converts adenosine-3',5'-bisphosphate (PAP) to AMP.</text>
</comment>
<feature type="binding site" evidence="4">
    <location>
        <position position="92"/>
    </location>
    <ligand>
        <name>Mg(2+)</name>
        <dbReference type="ChEBI" id="CHEBI:18420"/>
        <label>2</label>
    </ligand>
</feature>
<feature type="binding site" evidence="5">
    <location>
        <position position="92"/>
    </location>
    <ligand>
        <name>Mg(2+)</name>
        <dbReference type="ChEBI" id="CHEBI:18420"/>
        <label>1</label>
        <note>catalytic</note>
    </ligand>
</feature>
<dbReference type="GO" id="GO:0005886">
    <property type="term" value="C:plasma membrane"/>
    <property type="evidence" value="ECO:0007669"/>
    <property type="project" value="UniProtKB-SubCell"/>
</dbReference>
<dbReference type="InterPro" id="IPR020583">
    <property type="entry name" value="Inositol_monoP_metal-BS"/>
</dbReference>
<dbReference type="GO" id="GO:0008441">
    <property type="term" value="F:3'(2'),5'-bisphosphate nucleotidase activity"/>
    <property type="evidence" value="ECO:0007669"/>
    <property type="project" value="UniProtKB-UniRule"/>
</dbReference>
<keyword evidence="4" id="KW-0472">Membrane</keyword>
<comment type="similarity">
    <text evidence="4">Belongs to the inositol monophosphatase superfamily. CysQ family.</text>
</comment>
<dbReference type="PROSITE" id="PS00629">
    <property type="entry name" value="IMP_1"/>
    <property type="match status" value="1"/>
</dbReference>
<dbReference type="CDD" id="cd01638">
    <property type="entry name" value="CysQ"/>
    <property type="match status" value="1"/>
</dbReference>
<dbReference type="EMBL" id="MDGQ01000003">
    <property type="protein sequence ID" value="OEK06792.1"/>
    <property type="molecule type" value="Genomic_DNA"/>
</dbReference>
<feature type="binding site" evidence="4">
    <location>
        <position position="69"/>
    </location>
    <ligand>
        <name>substrate</name>
    </ligand>
</feature>
<comment type="catalytic activity">
    <reaction evidence="1 4">
        <text>adenosine 3',5'-bisphosphate + H2O = AMP + phosphate</text>
        <dbReference type="Rhea" id="RHEA:10040"/>
        <dbReference type="ChEBI" id="CHEBI:15377"/>
        <dbReference type="ChEBI" id="CHEBI:43474"/>
        <dbReference type="ChEBI" id="CHEBI:58343"/>
        <dbReference type="ChEBI" id="CHEBI:456215"/>
        <dbReference type="EC" id="3.1.3.7"/>
    </reaction>
</comment>
<dbReference type="HAMAP" id="MF_02095">
    <property type="entry name" value="CysQ"/>
    <property type="match status" value="1"/>
</dbReference>
<dbReference type="Gene3D" id="3.30.540.10">
    <property type="entry name" value="Fructose-1,6-Bisphosphatase, subunit A, domain 1"/>
    <property type="match status" value="1"/>
</dbReference>
<protein>
    <recommendedName>
        <fullName evidence="4">3'(2'),5'-bisphosphate nucleotidase CysQ</fullName>
        <ecNumber evidence="4">3.1.3.7</ecNumber>
    </recommendedName>
    <alternativeName>
        <fullName evidence="4">3'(2'),5-bisphosphonucleoside 3'(2')-phosphohydrolase</fullName>
    </alternativeName>
    <alternativeName>
        <fullName evidence="4">3'-phosphoadenosine 5'-phosphate phosphatase</fullName>
        <shortName evidence="4">PAP phosphatase</shortName>
    </alternativeName>
</protein>
<evidence type="ECO:0000256" key="5">
    <source>
        <dbReference type="PIRSR" id="PIRSR600760-2"/>
    </source>
</evidence>
<dbReference type="PANTHER" id="PTHR43028">
    <property type="entry name" value="3'(2'),5'-BISPHOSPHATE NUCLEOTIDASE 1"/>
    <property type="match status" value="1"/>
</dbReference>
<dbReference type="OrthoDB" id="9772456at2"/>
<feature type="binding site" evidence="4">
    <location>
        <position position="89"/>
    </location>
    <ligand>
        <name>Mg(2+)</name>
        <dbReference type="ChEBI" id="CHEBI:18420"/>
        <label>1</label>
    </ligand>
</feature>
<feature type="binding site" evidence="4">
    <location>
        <begin position="91"/>
        <end position="94"/>
    </location>
    <ligand>
        <name>substrate</name>
    </ligand>
</feature>
<comment type="caution">
    <text evidence="6">The sequence shown here is derived from an EMBL/GenBank/DDBJ whole genome shotgun (WGS) entry which is preliminary data.</text>
</comment>
<dbReference type="PANTHER" id="PTHR43028:SF5">
    <property type="entry name" value="3'(2'),5'-BISPHOSPHATE NUCLEOTIDASE 1"/>
    <property type="match status" value="1"/>
</dbReference>
<keyword evidence="4" id="KW-1003">Cell membrane</keyword>
<dbReference type="AlphaFoldDB" id="A0A1E5T5Y1"/>
<feature type="binding site" evidence="5">
    <location>
        <position position="69"/>
    </location>
    <ligand>
        <name>Mg(2+)</name>
        <dbReference type="ChEBI" id="CHEBI:18420"/>
        <label>1</label>
        <note>catalytic</note>
    </ligand>
</feature>
<feature type="binding site" evidence="5">
    <location>
        <position position="89"/>
    </location>
    <ligand>
        <name>Mg(2+)</name>
        <dbReference type="ChEBI" id="CHEBI:18420"/>
        <label>1</label>
        <note>catalytic</note>
    </ligand>
</feature>
<evidence type="ECO:0000256" key="1">
    <source>
        <dbReference type="ARBA" id="ARBA00001625"/>
    </source>
</evidence>
<evidence type="ECO:0000313" key="6">
    <source>
        <dbReference type="EMBL" id="OEK06792.1"/>
    </source>
</evidence>
<feature type="binding site" evidence="4">
    <location>
        <position position="217"/>
    </location>
    <ligand>
        <name>substrate</name>
    </ligand>
</feature>
<dbReference type="Proteomes" id="UP000095552">
    <property type="component" value="Unassembled WGS sequence"/>
</dbReference>
<dbReference type="InterPro" id="IPR000760">
    <property type="entry name" value="Inositol_monophosphatase-like"/>
</dbReference>
<dbReference type="InterPro" id="IPR006240">
    <property type="entry name" value="CysQ"/>
</dbReference>
<dbReference type="STRING" id="1563681.BFP71_03795"/>
<dbReference type="NCBIfam" id="TIGR01331">
    <property type="entry name" value="bisphos_cysQ"/>
    <property type="match status" value="1"/>
</dbReference>
<dbReference type="FunFam" id="3.40.190.80:FF:000005">
    <property type="entry name" value="3'(2'),5'-bisphosphate nucleotidase CysQ"/>
    <property type="match status" value="1"/>
</dbReference>
<feature type="binding site" evidence="4">
    <location>
        <position position="91"/>
    </location>
    <ligand>
        <name>Mg(2+)</name>
        <dbReference type="ChEBI" id="CHEBI:18420"/>
        <label>1</label>
    </ligand>
</feature>
<keyword evidence="4" id="KW-0378">Hydrolase</keyword>
<evidence type="ECO:0000313" key="7">
    <source>
        <dbReference type="Proteomes" id="UP000095552"/>
    </source>
</evidence>
<dbReference type="GO" id="GO:0000103">
    <property type="term" value="P:sulfate assimilation"/>
    <property type="evidence" value="ECO:0007669"/>
    <property type="project" value="TreeGrafter"/>
</dbReference>
<comment type="subcellular location">
    <subcellularLocation>
        <location evidence="4">Cell membrane</location>
        <topology evidence="4">Peripheral membrane protein</topology>
        <orientation evidence="4">Cytoplasmic side</orientation>
    </subcellularLocation>
</comment>
<keyword evidence="2 4" id="KW-0479">Metal-binding</keyword>
<dbReference type="SUPFAM" id="SSF56655">
    <property type="entry name" value="Carbohydrate phosphatase"/>
    <property type="match status" value="1"/>
</dbReference>
<dbReference type="Pfam" id="PF00459">
    <property type="entry name" value="Inositol_P"/>
    <property type="match status" value="1"/>
</dbReference>
<evidence type="ECO:0000256" key="2">
    <source>
        <dbReference type="ARBA" id="ARBA00022723"/>
    </source>
</evidence>